<name>A0ABQ7WMI6_SOLTU</name>
<protein>
    <recommendedName>
        <fullName evidence="1">Tf2-1-like SH3-like domain-containing protein</fullName>
    </recommendedName>
</protein>
<dbReference type="EMBL" id="JAIVGD010000001">
    <property type="protein sequence ID" value="KAH0781187.1"/>
    <property type="molecule type" value="Genomic_DNA"/>
</dbReference>
<dbReference type="PANTHER" id="PTHR45835:SF104">
    <property type="entry name" value="PROTEIN NYNRIN-LIKE"/>
    <property type="match status" value="1"/>
</dbReference>
<feature type="domain" description="Tf2-1-like SH3-like" evidence="1">
    <location>
        <begin position="126"/>
        <end position="190"/>
    </location>
</feature>
<organism evidence="2 3">
    <name type="scientific">Solanum tuberosum</name>
    <name type="common">Potato</name>
    <dbReference type="NCBI Taxonomy" id="4113"/>
    <lineage>
        <taxon>Eukaryota</taxon>
        <taxon>Viridiplantae</taxon>
        <taxon>Streptophyta</taxon>
        <taxon>Embryophyta</taxon>
        <taxon>Tracheophyta</taxon>
        <taxon>Spermatophyta</taxon>
        <taxon>Magnoliopsida</taxon>
        <taxon>eudicotyledons</taxon>
        <taxon>Gunneridae</taxon>
        <taxon>Pentapetalae</taxon>
        <taxon>asterids</taxon>
        <taxon>lamiids</taxon>
        <taxon>Solanales</taxon>
        <taxon>Solanaceae</taxon>
        <taxon>Solanoideae</taxon>
        <taxon>Solaneae</taxon>
        <taxon>Solanum</taxon>
    </lineage>
</organism>
<dbReference type="Pfam" id="PF24626">
    <property type="entry name" value="SH3_Tf2-1"/>
    <property type="match status" value="1"/>
</dbReference>
<comment type="caution">
    <text evidence="2">The sequence shown here is derived from an EMBL/GenBank/DDBJ whole genome shotgun (WGS) entry which is preliminary data.</text>
</comment>
<evidence type="ECO:0000313" key="3">
    <source>
        <dbReference type="Proteomes" id="UP000826656"/>
    </source>
</evidence>
<evidence type="ECO:0000259" key="1">
    <source>
        <dbReference type="Pfam" id="PF24626"/>
    </source>
</evidence>
<dbReference type="InterPro" id="IPR012337">
    <property type="entry name" value="RNaseH-like_sf"/>
</dbReference>
<dbReference type="Gene3D" id="3.30.420.10">
    <property type="entry name" value="Ribonuclease H-like superfamily/Ribonuclease H"/>
    <property type="match status" value="1"/>
</dbReference>
<gene>
    <name evidence="2" type="ORF">KY290_000785</name>
</gene>
<dbReference type="Gene3D" id="2.40.50.40">
    <property type="match status" value="1"/>
</dbReference>
<proteinExistence type="predicted"/>
<dbReference type="SUPFAM" id="SSF54160">
    <property type="entry name" value="Chromo domain-like"/>
    <property type="match status" value="1"/>
</dbReference>
<sequence length="258" mass="30303">MDQFITIWAQSDRPTEVVNRTLETYLRCYCADSQKDWNMYLFLAEWWYNTTFHSAIQTSPYEALYGQQPPTHLPYLPGEAVDEEVDINLIAREFKTQLLRFHLDRAQQRMTDMANKHRSDRQFQEGYWVYLQIQPYRQTTLSNQTFNKLSAKYFGPYQVIQRIGKVAYKLSLPTHVAVHATFHVSQLKPCYAFPEVLNHPPLVDIASPYCVEPDQVLDRKTIKRGNKVIAEILVQWKDIPSEQATWEDFAKTTDEEVS</sequence>
<dbReference type="InterPro" id="IPR036397">
    <property type="entry name" value="RNaseH_sf"/>
</dbReference>
<dbReference type="InterPro" id="IPR016197">
    <property type="entry name" value="Chromo-like_dom_sf"/>
</dbReference>
<dbReference type="Proteomes" id="UP000826656">
    <property type="component" value="Unassembled WGS sequence"/>
</dbReference>
<dbReference type="PANTHER" id="PTHR45835">
    <property type="entry name" value="YALI0A06105P"/>
    <property type="match status" value="1"/>
</dbReference>
<accession>A0ABQ7WMI6</accession>
<dbReference type="InterPro" id="IPR056924">
    <property type="entry name" value="SH3_Tf2-1"/>
</dbReference>
<evidence type="ECO:0000313" key="2">
    <source>
        <dbReference type="EMBL" id="KAH0781187.1"/>
    </source>
</evidence>
<keyword evidence="3" id="KW-1185">Reference proteome</keyword>
<dbReference type="SUPFAM" id="SSF53098">
    <property type="entry name" value="Ribonuclease H-like"/>
    <property type="match status" value="1"/>
</dbReference>
<reference evidence="2 3" key="1">
    <citation type="journal article" date="2021" name="bioRxiv">
        <title>Chromosome-scale and haplotype-resolved genome assembly of a tetraploid potato cultivar.</title>
        <authorList>
            <person name="Sun H."/>
            <person name="Jiao W.-B."/>
            <person name="Krause K."/>
            <person name="Campoy J.A."/>
            <person name="Goel M."/>
            <person name="Folz-Donahue K."/>
            <person name="Kukat C."/>
            <person name="Huettel B."/>
            <person name="Schneeberger K."/>
        </authorList>
    </citation>
    <scope>NUCLEOTIDE SEQUENCE [LARGE SCALE GENOMIC DNA]</scope>
    <source>
        <strain evidence="2">SolTubOtavaFocal</strain>
        <tissue evidence="2">Leaves</tissue>
    </source>
</reference>